<dbReference type="EMBL" id="LT607411">
    <property type="protein sequence ID" value="SCF27838.1"/>
    <property type="molecule type" value="Genomic_DNA"/>
</dbReference>
<sequence>MTRSSVPRRILVWLVGSALGGLLLALPDSGPRLFSFSRTHGPSLVDLLGMVIAVVAWLPVVWLIWRHRSALRDRTGRLAAGLALVGVVLLAVTIRADLGLWWLLPVAMLVAAQLMALASIARRPTGGGAGGAPAPG</sequence>
<dbReference type="Proteomes" id="UP000198242">
    <property type="component" value="Chromosome I"/>
</dbReference>
<keyword evidence="1" id="KW-0472">Membrane</keyword>
<evidence type="ECO:0000313" key="2">
    <source>
        <dbReference type="EMBL" id="SCF27838.1"/>
    </source>
</evidence>
<keyword evidence="1" id="KW-1133">Transmembrane helix</keyword>
<reference evidence="3" key="1">
    <citation type="submission" date="2016-06" db="EMBL/GenBank/DDBJ databases">
        <authorList>
            <person name="Varghese N."/>
            <person name="Submissions Spin"/>
        </authorList>
    </citation>
    <scope>NUCLEOTIDE SEQUENCE [LARGE SCALE GENOMIC DNA]</scope>
    <source>
        <strain evidence="3">DSM 43909</strain>
    </source>
</reference>
<feature type="transmembrane region" description="Helical" evidence="1">
    <location>
        <begin position="77"/>
        <end position="94"/>
    </location>
</feature>
<evidence type="ECO:0000313" key="3">
    <source>
        <dbReference type="Proteomes" id="UP000198242"/>
    </source>
</evidence>
<name>A0A1C4Z4D8_MICVI</name>
<keyword evidence="1" id="KW-0812">Transmembrane</keyword>
<gene>
    <name evidence="2" type="ORF">GA0074695_5090</name>
</gene>
<dbReference type="OrthoDB" id="2991115at2"/>
<protein>
    <submittedName>
        <fullName evidence="2">Uncharacterized protein</fullName>
    </submittedName>
</protein>
<feature type="transmembrane region" description="Helical" evidence="1">
    <location>
        <begin position="100"/>
        <end position="121"/>
    </location>
</feature>
<feature type="transmembrane region" description="Helical" evidence="1">
    <location>
        <begin position="43"/>
        <end position="65"/>
    </location>
</feature>
<keyword evidence="3" id="KW-1185">Reference proteome</keyword>
<accession>A0A1C4Z4D8</accession>
<proteinExistence type="predicted"/>
<organism evidence="2 3">
    <name type="scientific">Micromonospora viridifaciens</name>
    <dbReference type="NCBI Taxonomy" id="1881"/>
    <lineage>
        <taxon>Bacteria</taxon>
        <taxon>Bacillati</taxon>
        <taxon>Actinomycetota</taxon>
        <taxon>Actinomycetes</taxon>
        <taxon>Micromonosporales</taxon>
        <taxon>Micromonosporaceae</taxon>
        <taxon>Micromonospora</taxon>
    </lineage>
</organism>
<dbReference type="AlphaFoldDB" id="A0A1C4Z4D8"/>
<evidence type="ECO:0000256" key="1">
    <source>
        <dbReference type="SAM" id="Phobius"/>
    </source>
</evidence>
<dbReference type="RefSeq" id="WP_089008480.1">
    <property type="nucleotide sequence ID" value="NZ_LT607411.1"/>
</dbReference>